<dbReference type="Proteomes" id="UP000286097">
    <property type="component" value="Unassembled WGS sequence"/>
</dbReference>
<comment type="caution">
    <text evidence="1">The sequence shown here is derived from an EMBL/GenBank/DDBJ whole genome shotgun (WGS) entry which is preliminary data.</text>
</comment>
<protein>
    <submittedName>
        <fullName evidence="1">Uncharacterized protein</fullName>
    </submittedName>
</protein>
<evidence type="ECO:0000313" key="2">
    <source>
        <dbReference type="Proteomes" id="UP000286097"/>
    </source>
</evidence>
<reference evidence="1 2" key="1">
    <citation type="submission" date="2018-06" db="EMBL/GenBank/DDBJ databases">
        <title>Comparative genomics of downy mildews reveals potential adaptations to biotrophy.</title>
        <authorList>
            <person name="Fletcher K."/>
            <person name="Klosterman S.J."/>
            <person name="Derevnina L."/>
            <person name="Martin F."/>
            <person name="Koike S."/>
            <person name="Reyes Chin-Wo S."/>
            <person name="Mou B."/>
            <person name="Michelmore R."/>
        </authorList>
    </citation>
    <scope>NUCLEOTIDE SEQUENCE [LARGE SCALE GENOMIC DNA]</scope>
    <source>
        <strain evidence="1 2">R13</strain>
    </source>
</reference>
<dbReference type="EMBL" id="QKXF01000092">
    <property type="protein sequence ID" value="RQM17634.1"/>
    <property type="molecule type" value="Genomic_DNA"/>
</dbReference>
<evidence type="ECO:0000313" key="1">
    <source>
        <dbReference type="EMBL" id="RQM17634.1"/>
    </source>
</evidence>
<dbReference type="AlphaFoldDB" id="A0A425CKX1"/>
<accession>A0A425CKX1</accession>
<organism evidence="1 2">
    <name type="scientific">Peronospora effusa</name>
    <dbReference type="NCBI Taxonomy" id="542832"/>
    <lineage>
        <taxon>Eukaryota</taxon>
        <taxon>Sar</taxon>
        <taxon>Stramenopiles</taxon>
        <taxon>Oomycota</taxon>
        <taxon>Peronosporomycetes</taxon>
        <taxon>Peronosporales</taxon>
        <taxon>Peronosporaceae</taxon>
        <taxon>Peronospora</taxon>
    </lineage>
</organism>
<name>A0A425CKX1_9STRA</name>
<gene>
    <name evidence="1" type="ORF">DD237_001601</name>
</gene>
<proteinExistence type="predicted"/>
<dbReference type="VEuPathDB" id="FungiDB:DD237_001601"/>
<sequence length="154" mass="17401">MVGHSARSMNSTMDRVKVALTLLRGPDATLGLARSQCLSKLVTDIALMTAQRDSFEVGDFSLSKEATLILLKEQDSFAINAVRELEEVFPTCCQAAYTKLCRQSHHVKHRRTSVSLAYSMQTRNQAFVAHVQMQRVRLQWIRLSRLKTSIECSE</sequence>